<protein>
    <recommendedName>
        <fullName evidence="11">Carboxypeptidase</fullName>
    </recommendedName>
</protein>
<evidence type="ECO:0000256" key="8">
    <source>
        <dbReference type="SAM" id="Phobius"/>
    </source>
</evidence>
<dbReference type="PROSITE" id="PS00560">
    <property type="entry name" value="CARBOXYPEPT_SER_HIS"/>
    <property type="match status" value="1"/>
</dbReference>
<evidence type="ECO:0000313" key="9">
    <source>
        <dbReference type="EMBL" id="TRY71615.1"/>
    </source>
</evidence>
<reference evidence="9 10" key="1">
    <citation type="journal article" date="2018" name="Nat. Ecol. Evol.">
        <title>Genomic signatures of mitonuclear coevolution across populations of Tigriopus californicus.</title>
        <authorList>
            <person name="Barreto F.S."/>
            <person name="Watson E.T."/>
            <person name="Lima T.G."/>
            <person name="Willett C.S."/>
            <person name="Edmands S."/>
            <person name="Li W."/>
            <person name="Burton R.S."/>
        </authorList>
    </citation>
    <scope>NUCLEOTIDE SEQUENCE [LARGE SCALE GENOMIC DNA]</scope>
    <source>
        <strain evidence="9 10">San Diego</strain>
    </source>
</reference>
<evidence type="ECO:0000256" key="4">
    <source>
        <dbReference type="ARBA" id="ARBA00022729"/>
    </source>
</evidence>
<keyword evidence="10" id="KW-1185">Reference proteome</keyword>
<comment type="caution">
    <text evidence="9">The sequence shown here is derived from an EMBL/GenBank/DDBJ whole genome shotgun (WGS) entry which is preliminary data.</text>
</comment>
<keyword evidence="5" id="KW-0378">Hydrolase</keyword>
<dbReference type="AlphaFoldDB" id="A0A553P1P8"/>
<dbReference type="Proteomes" id="UP000318571">
    <property type="component" value="Chromosome 7"/>
</dbReference>
<keyword evidence="8" id="KW-0472">Membrane</keyword>
<feature type="transmembrane region" description="Helical" evidence="8">
    <location>
        <begin position="85"/>
        <end position="106"/>
    </location>
</feature>
<dbReference type="Pfam" id="PF00450">
    <property type="entry name" value="Peptidase_S10"/>
    <property type="match status" value="1"/>
</dbReference>
<evidence type="ECO:0000256" key="2">
    <source>
        <dbReference type="ARBA" id="ARBA00022645"/>
    </source>
</evidence>
<name>A0A553P1P8_TIGCA</name>
<feature type="region of interest" description="Disordered" evidence="7">
    <location>
        <begin position="1"/>
        <end position="40"/>
    </location>
</feature>
<dbReference type="PRINTS" id="PR00724">
    <property type="entry name" value="CRBOXYPTASEC"/>
</dbReference>
<dbReference type="InterPro" id="IPR001563">
    <property type="entry name" value="Peptidase_S10"/>
</dbReference>
<dbReference type="EMBL" id="VCGU01000008">
    <property type="protein sequence ID" value="TRY71615.1"/>
    <property type="molecule type" value="Genomic_DNA"/>
</dbReference>
<sequence>MHSAVISLGNGGNSFSNGNSARSDMNSRHMHPDEDIEDDEDDLDHALVGGMDSGGTSDPKDLRQIEKLKKDKVKAFEEIERYKRLITYAIILTFFCFCFGCTMMVWKLTESKDDFATLHAKLLQTPREKPRLCYSVYPKAIHKNFTTEDVGEPLFLTPLIEAGEFEEAEHRSRVHFILQSERSYSGYLTVNKTFGSNLFFWYFPASKPDIKGDIPLIVWLQGGPGWPSVYGLFKENGPFLMGWDDENSNPYLIPNRFSWTKSHHMLYIDSPVGTGFSFTEDEEGYARADKDVAVDLLEALSQFMKVFPHFTKGQTAESTRVFAFGESYGGSYVVSLAHKYLELKRQPDQFADLLTRLDFRGIGIGNGFLSALEQSQYADFVSNLGYVSPEQYRTLKAFDEDIPKAIQGEGDMESFQKALIYFTTEVMNLTNIYDFTFGSNYLTNHEYICFLQQEHVRRGINVGTRRFYDDFLSSDYLGKAVMYSKKSWLNDILNEGSIEVLVYNGNLDVIVNVPGTNKVINSLEWKRKSRFGKRKIFWVWNEDTKAHELAGHVAQGGGLTYVIVRNAGHMVPISQPLWAQSLAKEFVHKNASHRFRPPKKMTQRVYAAFMNC</sequence>
<evidence type="ECO:0000256" key="6">
    <source>
        <dbReference type="ARBA" id="ARBA00023180"/>
    </source>
</evidence>
<keyword evidence="6" id="KW-0325">Glycoprotein</keyword>
<dbReference type="STRING" id="6832.A0A553P1P8"/>
<keyword evidence="4" id="KW-0732">Signal</keyword>
<keyword evidence="8" id="KW-1133">Transmembrane helix</keyword>
<dbReference type="Gene3D" id="3.40.50.1820">
    <property type="entry name" value="alpha/beta hydrolase"/>
    <property type="match status" value="1"/>
</dbReference>
<keyword evidence="2" id="KW-0121">Carboxypeptidase</keyword>
<evidence type="ECO:0000256" key="1">
    <source>
        <dbReference type="ARBA" id="ARBA00009431"/>
    </source>
</evidence>
<dbReference type="GO" id="GO:0006508">
    <property type="term" value="P:proteolysis"/>
    <property type="evidence" value="ECO:0007669"/>
    <property type="project" value="UniProtKB-KW"/>
</dbReference>
<organism evidence="9 10">
    <name type="scientific">Tigriopus californicus</name>
    <name type="common">Marine copepod</name>
    <dbReference type="NCBI Taxonomy" id="6832"/>
    <lineage>
        <taxon>Eukaryota</taxon>
        <taxon>Metazoa</taxon>
        <taxon>Ecdysozoa</taxon>
        <taxon>Arthropoda</taxon>
        <taxon>Crustacea</taxon>
        <taxon>Multicrustacea</taxon>
        <taxon>Hexanauplia</taxon>
        <taxon>Copepoda</taxon>
        <taxon>Harpacticoida</taxon>
        <taxon>Harpacticidae</taxon>
        <taxon>Tigriopus</taxon>
    </lineage>
</organism>
<dbReference type="PANTHER" id="PTHR11802">
    <property type="entry name" value="SERINE PROTEASE FAMILY S10 SERINE CARBOXYPEPTIDASE"/>
    <property type="match status" value="1"/>
</dbReference>
<evidence type="ECO:0000256" key="3">
    <source>
        <dbReference type="ARBA" id="ARBA00022670"/>
    </source>
</evidence>
<dbReference type="OrthoDB" id="443318at2759"/>
<dbReference type="SUPFAM" id="SSF53474">
    <property type="entry name" value="alpha/beta-Hydrolases"/>
    <property type="match status" value="1"/>
</dbReference>
<dbReference type="InterPro" id="IPR029058">
    <property type="entry name" value="AB_hydrolase_fold"/>
</dbReference>
<keyword evidence="8" id="KW-0812">Transmembrane</keyword>
<dbReference type="PANTHER" id="PTHR11802:SF472">
    <property type="entry name" value="SERINE CARBOXYPEPTIDASE CPVL-RELATED"/>
    <property type="match status" value="1"/>
</dbReference>
<gene>
    <name evidence="9" type="ORF">TCAL_03136</name>
</gene>
<keyword evidence="3" id="KW-0645">Protease</keyword>
<proteinExistence type="inferred from homology"/>
<evidence type="ECO:0000313" key="10">
    <source>
        <dbReference type="Proteomes" id="UP000318571"/>
    </source>
</evidence>
<comment type="similarity">
    <text evidence="1">Belongs to the peptidase S10 family.</text>
</comment>
<evidence type="ECO:0000256" key="5">
    <source>
        <dbReference type="ARBA" id="ARBA00022801"/>
    </source>
</evidence>
<dbReference type="GO" id="GO:0004185">
    <property type="term" value="F:serine-type carboxypeptidase activity"/>
    <property type="evidence" value="ECO:0007669"/>
    <property type="project" value="InterPro"/>
</dbReference>
<evidence type="ECO:0008006" key="11">
    <source>
        <dbReference type="Google" id="ProtNLM"/>
    </source>
</evidence>
<dbReference type="InterPro" id="IPR033124">
    <property type="entry name" value="Ser_caboxypep_his_AS"/>
</dbReference>
<accession>A0A553P1P8</accession>
<evidence type="ECO:0000256" key="7">
    <source>
        <dbReference type="SAM" id="MobiDB-lite"/>
    </source>
</evidence>
<dbReference type="OMA" id="ITAPCEI"/>